<evidence type="ECO:0000313" key="2">
    <source>
        <dbReference type="Proteomes" id="UP000551353"/>
    </source>
</evidence>
<sequence length="57" mass="6462">MTFSLKCSKQHWSRALGYLITSDELQIVSRISSMARRHKVCGLKPLNSMPIRNAQTA</sequence>
<keyword evidence="2" id="KW-1185">Reference proteome</keyword>
<reference evidence="1 2" key="1">
    <citation type="submission" date="2020-08" db="EMBL/GenBank/DDBJ databases">
        <title>Genomic Encyclopedia of Type Strains, Phase IV (KMG-V): Genome sequencing to study the core and pangenomes of soil and plant-associated prokaryotes.</title>
        <authorList>
            <person name="Whitman W."/>
        </authorList>
    </citation>
    <scope>NUCLEOTIDE SEQUENCE [LARGE SCALE GENOMIC DNA]</scope>
    <source>
        <strain evidence="1 2">SEMIA 4087</strain>
    </source>
</reference>
<evidence type="ECO:0000313" key="1">
    <source>
        <dbReference type="EMBL" id="MBB4231797.1"/>
    </source>
</evidence>
<name>A0ABR6IV69_9HYPH</name>
<dbReference type="EMBL" id="JACIFX010000009">
    <property type="protein sequence ID" value="MBB4231797.1"/>
    <property type="molecule type" value="Genomic_DNA"/>
</dbReference>
<evidence type="ECO:0008006" key="3">
    <source>
        <dbReference type="Google" id="ProtNLM"/>
    </source>
</evidence>
<dbReference type="Proteomes" id="UP000551353">
    <property type="component" value="Unassembled WGS sequence"/>
</dbReference>
<comment type="caution">
    <text evidence="1">The sequence shown here is derived from an EMBL/GenBank/DDBJ whole genome shotgun (WGS) entry which is preliminary data.</text>
</comment>
<protein>
    <recommendedName>
        <fullName evidence="3">Transposase</fullName>
    </recommendedName>
</protein>
<proteinExistence type="predicted"/>
<accession>A0ABR6IV69</accession>
<organism evidence="1 2">
    <name type="scientific">Rhizobium mongolense</name>
    <dbReference type="NCBI Taxonomy" id="57676"/>
    <lineage>
        <taxon>Bacteria</taxon>
        <taxon>Pseudomonadati</taxon>
        <taxon>Pseudomonadota</taxon>
        <taxon>Alphaproteobacteria</taxon>
        <taxon>Hyphomicrobiales</taxon>
        <taxon>Rhizobiaceae</taxon>
        <taxon>Rhizobium/Agrobacterium group</taxon>
        <taxon>Rhizobium</taxon>
    </lineage>
</organism>
<gene>
    <name evidence="1" type="ORF">GGD56_005689</name>
</gene>